<gene>
    <name evidence="6" type="ORF">SEVIR_6G225400v2</name>
</gene>
<dbReference type="GO" id="GO:0000338">
    <property type="term" value="P:protein deneddylation"/>
    <property type="evidence" value="ECO:0007669"/>
    <property type="project" value="TreeGrafter"/>
</dbReference>
<feature type="domain" description="Ubiquitin-like protease family profile" evidence="5">
    <location>
        <begin position="27"/>
        <end position="193"/>
    </location>
</feature>
<dbReference type="Pfam" id="PF02902">
    <property type="entry name" value="Peptidase_C48"/>
    <property type="match status" value="1"/>
</dbReference>
<dbReference type="Gene3D" id="3.40.395.10">
    <property type="entry name" value="Adenoviral Proteinase, Chain A"/>
    <property type="match status" value="1"/>
</dbReference>
<keyword evidence="4" id="KW-0788">Thiol protease</keyword>
<proteinExistence type="inferred from homology"/>
<evidence type="ECO:0000256" key="4">
    <source>
        <dbReference type="ARBA" id="ARBA00022807"/>
    </source>
</evidence>
<name>A0A4U6UBF4_SETVI</name>
<reference evidence="6" key="1">
    <citation type="submission" date="2019-03" db="EMBL/GenBank/DDBJ databases">
        <title>WGS assembly of Setaria viridis.</title>
        <authorList>
            <person name="Huang P."/>
            <person name="Jenkins J."/>
            <person name="Grimwood J."/>
            <person name="Barry K."/>
            <person name="Healey A."/>
            <person name="Mamidi S."/>
            <person name="Sreedasyam A."/>
            <person name="Shu S."/>
            <person name="Feldman M."/>
            <person name="Wu J."/>
            <person name="Yu Y."/>
            <person name="Chen C."/>
            <person name="Johnson J."/>
            <person name="Rokhsar D."/>
            <person name="Baxter I."/>
            <person name="Schmutz J."/>
            <person name="Brutnell T."/>
            <person name="Kellogg E."/>
        </authorList>
    </citation>
    <scope>NUCLEOTIDE SEQUENCE [LARGE SCALE GENOMIC DNA]</scope>
</reference>
<dbReference type="GO" id="GO:0008234">
    <property type="term" value="F:cysteine-type peptidase activity"/>
    <property type="evidence" value="ECO:0007669"/>
    <property type="project" value="UniProtKB-KW"/>
</dbReference>
<dbReference type="SUPFAM" id="SSF54001">
    <property type="entry name" value="Cysteine proteinases"/>
    <property type="match status" value="1"/>
</dbReference>
<sequence length="256" mass="27462">MGTGSCSTSTSTGEKKGEEWVLSHGDVVLIRSDLAILRGPRFINDRLIAFYFAHLSADLGDDLLLLPPSIPYLLSNLPDPASIAEPLRLASRRLVLLPVNDNPDASVPEGGSHWTLLVIDNTTSPSGPRFVHHDSIRGAPNLPVASHLADALRPLLQSDSRSRATVPVVEGPTPMQPNGYDCGVYVMAIARAICGWWKSGHGGHRGGDWFEAVGREVNADSVKAMRGELLQLINTLIQDKAKASSTSEGNKTSNTD</sequence>
<dbReference type="PROSITE" id="PS50600">
    <property type="entry name" value="ULP_PROTEASE"/>
    <property type="match status" value="1"/>
</dbReference>
<dbReference type="GO" id="GO:0006508">
    <property type="term" value="P:proteolysis"/>
    <property type="evidence" value="ECO:0007669"/>
    <property type="project" value="UniProtKB-KW"/>
</dbReference>
<dbReference type="GO" id="GO:0019784">
    <property type="term" value="F:deNEDDylase activity"/>
    <property type="evidence" value="ECO:0007669"/>
    <property type="project" value="InterPro"/>
</dbReference>
<dbReference type="Proteomes" id="UP000298652">
    <property type="component" value="Chromosome 6"/>
</dbReference>
<evidence type="ECO:0000259" key="5">
    <source>
        <dbReference type="PROSITE" id="PS50600"/>
    </source>
</evidence>
<dbReference type="EMBL" id="CM016557">
    <property type="protein sequence ID" value="TKW11313.1"/>
    <property type="molecule type" value="Genomic_DNA"/>
</dbReference>
<keyword evidence="2" id="KW-0645">Protease</keyword>
<dbReference type="PANTHER" id="PTHR46468:SF1">
    <property type="entry name" value="SENTRIN-SPECIFIC PROTEASE 8"/>
    <property type="match status" value="1"/>
</dbReference>
<evidence type="ECO:0000256" key="3">
    <source>
        <dbReference type="ARBA" id="ARBA00022801"/>
    </source>
</evidence>
<evidence type="ECO:0000313" key="7">
    <source>
        <dbReference type="Proteomes" id="UP000298652"/>
    </source>
</evidence>
<dbReference type="OMA" id="GFYFEYL"/>
<organism evidence="6 7">
    <name type="scientific">Setaria viridis</name>
    <name type="common">Green bristlegrass</name>
    <name type="synonym">Setaria italica subsp. viridis</name>
    <dbReference type="NCBI Taxonomy" id="4556"/>
    <lineage>
        <taxon>Eukaryota</taxon>
        <taxon>Viridiplantae</taxon>
        <taxon>Streptophyta</taxon>
        <taxon>Embryophyta</taxon>
        <taxon>Tracheophyta</taxon>
        <taxon>Spermatophyta</taxon>
        <taxon>Magnoliopsida</taxon>
        <taxon>Liliopsida</taxon>
        <taxon>Poales</taxon>
        <taxon>Poaceae</taxon>
        <taxon>PACMAD clade</taxon>
        <taxon>Panicoideae</taxon>
        <taxon>Panicodae</taxon>
        <taxon>Paniceae</taxon>
        <taxon>Cenchrinae</taxon>
        <taxon>Setaria</taxon>
    </lineage>
</organism>
<comment type="similarity">
    <text evidence="1">Belongs to the peptidase C48 family.</text>
</comment>
<dbReference type="InterPro" id="IPR044613">
    <property type="entry name" value="Nep1/2-like"/>
</dbReference>
<evidence type="ECO:0000313" key="6">
    <source>
        <dbReference type="EMBL" id="TKW11313.1"/>
    </source>
</evidence>
<keyword evidence="7" id="KW-1185">Reference proteome</keyword>
<dbReference type="AlphaFoldDB" id="A0A4U6UBF4"/>
<dbReference type="InterPro" id="IPR038765">
    <property type="entry name" value="Papain-like_cys_pep_sf"/>
</dbReference>
<dbReference type="InterPro" id="IPR003653">
    <property type="entry name" value="Peptidase_C48_C"/>
</dbReference>
<protein>
    <recommendedName>
        <fullName evidence="5">Ubiquitin-like protease family profile domain-containing protein</fullName>
    </recommendedName>
</protein>
<accession>A0A4U6UBF4</accession>
<keyword evidence="3" id="KW-0378">Hydrolase</keyword>
<evidence type="ECO:0000256" key="2">
    <source>
        <dbReference type="ARBA" id="ARBA00022670"/>
    </source>
</evidence>
<evidence type="ECO:0000256" key="1">
    <source>
        <dbReference type="ARBA" id="ARBA00005234"/>
    </source>
</evidence>
<dbReference type="Gramene" id="TKW11313">
    <property type="protein sequence ID" value="TKW11313"/>
    <property type="gene ID" value="SEVIR_6G225400v2"/>
</dbReference>
<dbReference type="PANTHER" id="PTHR46468">
    <property type="entry name" value="SENTRIN-SPECIFIC PROTEASE 8"/>
    <property type="match status" value="1"/>
</dbReference>